<reference evidence="2" key="1">
    <citation type="submission" date="2023-06" db="EMBL/GenBank/DDBJ databases">
        <title>Genomic Diversity of Vibrio spp. and Metagenomic Analysis of Pathogens in Florida Gulf Coastal Waters Following Hurricane Ian.</title>
        <authorList>
            <person name="Brumfield K.D."/>
        </authorList>
    </citation>
    <scope>NUCLEOTIDE SEQUENCE</scope>
    <source>
        <strain evidence="2">WBS2B-138</strain>
    </source>
</reference>
<dbReference type="AlphaFoldDB" id="A0AAW8Q7Z1"/>
<dbReference type="Proteomes" id="UP001253193">
    <property type="component" value="Unassembled WGS sequence"/>
</dbReference>
<sequence length="124" mass="14065">MKNCPKCGSNWEQIQTPIADYERCTGCGGLWLDHYEVEPLSPIADSIDDGDKAIGKQNNSIDRISCPVCPNNPLIRMVDAKQPHIWYEKCHTCGGMYFDAGEFSDLATFDLSDFFKKLRTKERI</sequence>
<feature type="domain" description="Transcription factor zinc-finger" evidence="1">
    <location>
        <begin position="66"/>
        <end position="106"/>
    </location>
</feature>
<accession>A0AAW8Q7Z1</accession>
<dbReference type="InterPro" id="IPR027392">
    <property type="entry name" value="TF_Znf"/>
</dbReference>
<proteinExistence type="predicted"/>
<evidence type="ECO:0000313" key="3">
    <source>
        <dbReference type="Proteomes" id="UP001253193"/>
    </source>
</evidence>
<protein>
    <submittedName>
        <fullName evidence="2">Zf-TFIIB domain-containing protein</fullName>
    </submittedName>
</protein>
<feature type="domain" description="Transcription factor zinc-finger" evidence="1">
    <location>
        <begin position="3"/>
        <end position="38"/>
    </location>
</feature>
<evidence type="ECO:0000313" key="2">
    <source>
        <dbReference type="EMBL" id="MDS1823836.1"/>
    </source>
</evidence>
<dbReference type="RefSeq" id="WP_311020913.1">
    <property type="nucleotide sequence ID" value="NZ_JAUHGG010000012.1"/>
</dbReference>
<organism evidence="2 3">
    <name type="scientific">Vibrio parahaemolyticus</name>
    <dbReference type="NCBI Taxonomy" id="670"/>
    <lineage>
        <taxon>Bacteria</taxon>
        <taxon>Pseudomonadati</taxon>
        <taxon>Pseudomonadota</taxon>
        <taxon>Gammaproteobacteria</taxon>
        <taxon>Vibrionales</taxon>
        <taxon>Vibrionaceae</taxon>
        <taxon>Vibrio</taxon>
    </lineage>
</organism>
<dbReference type="EMBL" id="JAUHGG010000012">
    <property type="protein sequence ID" value="MDS1823836.1"/>
    <property type="molecule type" value="Genomic_DNA"/>
</dbReference>
<evidence type="ECO:0000259" key="1">
    <source>
        <dbReference type="Pfam" id="PF13453"/>
    </source>
</evidence>
<gene>
    <name evidence="2" type="ORF">QX249_24655</name>
</gene>
<name>A0AAW8Q7Z1_VIBPH</name>
<dbReference type="Pfam" id="PF13453">
    <property type="entry name" value="Zn_ribbon_TFIIB"/>
    <property type="match status" value="2"/>
</dbReference>
<comment type="caution">
    <text evidence="2">The sequence shown here is derived from an EMBL/GenBank/DDBJ whole genome shotgun (WGS) entry which is preliminary data.</text>
</comment>